<organism evidence="2 3">
    <name type="scientific">Georgfuchsia toluolica</name>
    <dbReference type="NCBI Taxonomy" id="424218"/>
    <lineage>
        <taxon>Bacteria</taxon>
        <taxon>Pseudomonadati</taxon>
        <taxon>Pseudomonadota</taxon>
        <taxon>Betaproteobacteria</taxon>
        <taxon>Nitrosomonadales</taxon>
        <taxon>Sterolibacteriaceae</taxon>
        <taxon>Georgfuchsia</taxon>
    </lineage>
</organism>
<dbReference type="NCBIfam" id="TIGR03509">
    <property type="entry name" value="OMP_MtrB_PioB"/>
    <property type="match status" value="1"/>
</dbReference>
<protein>
    <submittedName>
        <fullName evidence="2">Outer membrane protein MtrB</fullName>
    </submittedName>
</protein>
<dbReference type="Pfam" id="PF11854">
    <property type="entry name" value="MtrB_PioB"/>
    <property type="match status" value="1"/>
</dbReference>
<dbReference type="InterPro" id="IPR020016">
    <property type="entry name" value="Decahaem-assoc_OM_MtrB/PioB"/>
</dbReference>
<keyword evidence="3" id="KW-1185">Reference proteome</keyword>
<gene>
    <name evidence="2" type="ORF">GTOL_11387</name>
</gene>
<feature type="signal peptide" evidence="1">
    <location>
        <begin position="1"/>
        <end position="22"/>
    </location>
</feature>
<keyword evidence="1" id="KW-0732">Signal</keyword>
<reference evidence="2" key="1">
    <citation type="submission" date="2021-04" db="EMBL/GenBank/DDBJ databases">
        <authorList>
            <person name="Hornung B."/>
        </authorList>
    </citation>
    <scope>NUCLEOTIDE SEQUENCE</scope>
    <source>
        <strain evidence="2">G5G6</strain>
    </source>
</reference>
<sequence length="695" mass="75959">MKTSNQLLLLGMLSALSTAALADDVKGAADTSQWKCESCKFEGSFSATVEVGATSVSDQSAKFGDFTGLNKDGGYFIGNGSASYRSKDSGEYWKLNASNLGLDSRSIDAEGGKQGNYKLLLNYDEIPHYITDNAQTPFNGGTSLTLPPGFAADTTGAMPLAGNMHTVDIGTERKRLGVGVSWLPHSDWEYAVSFRHETKDGTKRTAGSFFVDTAQLIEPVDYVTDQIDASATYSGKKFQLKLAYYGSKFRNNDESLTWANPYATPVFLATFPNSASGQLALPPDNEFHQIQASAGYQFTERTRATADIAVGRMTQDSSLLQYGTAVPGPGGSVNGRAKTFDVALKLSSAVTDKMRLNAVYTHNDRDNDTPQSLYSVYVTDMFPGAPRTNLPYGIKQDKLKLSGDYRVLENLRGALGADFDSRERTYAEVNKTHENIVWGKATTRLVDMVDLTLKLARGERSNSGSFQPIAGITPPENPLLRRYNLANRTRDTASVRADIAVSERISVSLGADSSEDKYSDTTIGLTNGKEFDLNGDISMVVTEQTSLHFFANHQEIKSKQAGSQAFATPDWSANNKDTIDFFGLGIKHAAIKDKLDLGADYSITHSHSKISVDNGISGPGFPQINTSLDSLKLYAAYRLQENISLLADYWYERYSSKDWMLDGVFPSAIPNVLALGIQPSRYHVDVVRLSVKYKF</sequence>
<feature type="chain" id="PRO_5037987101" evidence="1">
    <location>
        <begin position="23"/>
        <end position="695"/>
    </location>
</feature>
<proteinExistence type="predicted"/>
<dbReference type="SUPFAM" id="SSF56935">
    <property type="entry name" value="Porins"/>
    <property type="match status" value="2"/>
</dbReference>
<dbReference type="AlphaFoldDB" id="A0A916J2I8"/>
<accession>A0A916J2I8</accession>
<evidence type="ECO:0000313" key="2">
    <source>
        <dbReference type="EMBL" id="CAG4883504.1"/>
    </source>
</evidence>
<dbReference type="EMBL" id="CAJQUM010000001">
    <property type="protein sequence ID" value="CAG4883504.1"/>
    <property type="molecule type" value="Genomic_DNA"/>
</dbReference>
<evidence type="ECO:0000256" key="1">
    <source>
        <dbReference type="SAM" id="SignalP"/>
    </source>
</evidence>
<dbReference type="RefSeq" id="WP_220635465.1">
    <property type="nucleotide sequence ID" value="NZ_CAJQUM010000001.1"/>
</dbReference>
<dbReference type="Proteomes" id="UP000742786">
    <property type="component" value="Unassembled WGS sequence"/>
</dbReference>
<evidence type="ECO:0000313" key="3">
    <source>
        <dbReference type="Proteomes" id="UP000742786"/>
    </source>
</evidence>
<name>A0A916J2I8_9PROT</name>
<comment type="caution">
    <text evidence="2">The sequence shown here is derived from an EMBL/GenBank/DDBJ whole genome shotgun (WGS) entry which is preliminary data.</text>
</comment>